<name>A0ABN1JV17_9BURK</name>
<accession>A0ABN1JV17</accession>
<dbReference type="Proteomes" id="UP001500279">
    <property type="component" value="Unassembled WGS sequence"/>
</dbReference>
<keyword evidence="2" id="KW-1185">Reference proteome</keyword>
<protein>
    <submittedName>
        <fullName evidence="1">Uncharacterized protein</fullName>
    </submittedName>
</protein>
<sequence>MEREPQSWQARLPAELQAQVCWPVRIESHHDDGVPASKWRGYDALGLLCYYRHHFSQWDYSFDDEDQPCMRMLRAEDFEAWRCLNGQWLRTVEVIEGEGSCGGRAHHSGFEIVPPQHIPRL</sequence>
<comment type="caution">
    <text evidence="1">The sequence shown here is derived from an EMBL/GenBank/DDBJ whole genome shotgun (WGS) entry which is preliminary data.</text>
</comment>
<evidence type="ECO:0000313" key="2">
    <source>
        <dbReference type="Proteomes" id="UP001500279"/>
    </source>
</evidence>
<organism evidence="1 2">
    <name type="scientific">Ideonella azotifigens</name>
    <dbReference type="NCBI Taxonomy" id="513160"/>
    <lineage>
        <taxon>Bacteria</taxon>
        <taxon>Pseudomonadati</taxon>
        <taxon>Pseudomonadota</taxon>
        <taxon>Betaproteobacteria</taxon>
        <taxon>Burkholderiales</taxon>
        <taxon>Sphaerotilaceae</taxon>
        <taxon>Ideonella</taxon>
    </lineage>
</organism>
<evidence type="ECO:0000313" key="1">
    <source>
        <dbReference type="EMBL" id="GAA0747195.1"/>
    </source>
</evidence>
<gene>
    <name evidence="1" type="ORF">GCM10009107_15460</name>
</gene>
<proteinExistence type="predicted"/>
<dbReference type="RefSeq" id="WP_141290286.1">
    <property type="nucleotide sequence ID" value="NZ_BAAAEW010000007.1"/>
</dbReference>
<dbReference type="EMBL" id="BAAAEW010000007">
    <property type="protein sequence ID" value="GAA0747195.1"/>
    <property type="molecule type" value="Genomic_DNA"/>
</dbReference>
<reference evidence="1 2" key="1">
    <citation type="journal article" date="2019" name="Int. J. Syst. Evol. Microbiol.">
        <title>The Global Catalogue of Microorganisms (GCM) 10K type strain sequencing project: providing services to taxonomists for standard genome sequencing and annotation.</title>
        <authorList>
            <consortium name="The Broad Institute Genomics Platform"/>
            <consortium name="The Broad Institute Genome Sequencing Center for Infectious Disease"/>
            <person name="Wu L."/>
            <person name="Ma J."/>
        </authorList>
    </citation>
    <scope>NUCLEOTIDE SEQUENCE [LARGE SCALE GENOMIC DNA]</scope>
    <source>
        <strain evidence="1 2">JCM 15503</strain>
    </source>
</reference>